<comment type="caution">
    <text evidence="1">The sequence shown here is derived from an EMBL/GenBank/DDBJ whole genome shotgun (WGS) entry which is preliminary data.</text>
</comment>
<organism evidence="1 2">
    <name type="scientific">Araneus ventricosus</name>
    <name type="common">Orbweaver spider</name>
    <name type="synonym">Epeira ventricosa</name>
    <dbReference type="NCBI Taxonomy" id="182803"/>
    <lineage>
        <taxon>Eukaryota</taxon>
        <taxon>Metazoa</taxon>
        <taxon>Ecdysozoa</taxon>
        <taxon>Arthropoda</taxon>
        <taxon>Chelicerata</taxon>
        <taxon>Arachnida</taxon>
        <taxon>Araneae</taxon>
        <taxon>Araneomorphae</taxon>
        <taxon>Entelegynae</taxon>
        <taxon>Araneoidea</taxon>
        <taxon>Araneidae</taxon>
        <taxon>Araneus</taxon>
    </lineage>
</organism>
<proteinExistence type="predicted"/>
<accession>A0A4Y2W1Y0</accession>
<dbReference type="EMBL" id="BGPR01054089">
    <property type="protein sequence ID" value="GBO30881.1"/>
    <property type="molecule type" value="Genomic_DNA"/>
</dbReference>
<reference evidence="1 2" key="1">
    <citation type="journal article" date="2019" name="Sci. Rep.">
        <title>Orb-weaving spider Araneus ventricosus genome elucidates the spidroin gene catalogue.</title>
        <authorList>
            <person name="Kono N."/>
            <person name="Nakamura H."/>
            <person name="Ohtoshi R."/>
            <person name="Moran D.A.P."/>
            <person name="Shinohara A."/>
            <person name="Yoshida Y."/>
            <person name="Fujiwara M."/>
            <person name="Mori M."/>
            <person name="Tomita M."/>
            <person name="Arakawa K."/>
        </authorList>
    </citation>
    <scope>NUCLEOTIDE SEQUENCE [LARGE SCALE GENOMIC DNA]</scope>
</reference>
<evidence type="ECO:0000313" key="1">
    <source>
        <dbReference type="EMBL" id="GBO30881.1"/>
    </source>
</evidence>
<name>A0A4Y2W1Y0_ARAVE</name>
<gene>
    <name evidence="1" type="ORF">AVEN_78055_1</name>
</gene>
<dbReference type="AlphaFoldDB" id="A0A4Y2W1Y0"/>
<evidence type="ECO:0000313" key="2">
    <source>
        <dbReference type="Proteomes" id="UP000499080"/>
    </source>
</evidence>
<dbReference type="Proteomes" id="UP000499080">
    <property type="component" value="Unassembled WGS sequence"/>
</dbReference>
<protein>
    <submittedName>
        <fullName evidence="1">Uncharacterized protein</fullName>
    </submittedName>
</protein>
<keyword evidence="2" id="KW-1185">Reference proteome</keyword>
<sequence>MTCCKNVSHFRIYHFIILGDCVENQIALTFVFCTYGTLMQHPSDNRELPDIFSCFFAVEVLRGGLCGNPIQDVNFVFVARCFDCAMLLGDRFMLGGSLSAVAKRWLAKGST</sequence>